<evidence type="ECO:0000259" key="11">
    <source>
        <dbReference type="Pfam" id="PF03372"/>
    </source>
</evidence>
<dbReference type="Proteomes" id="UP001432322">
    <property type="component" value="Unassembled WGS sequence"/>
</dbReference>
<keyword evidence="6" id="KW-0227">DNA damage</keyword>
<evidence type="ECO:0000256" key="8">
    <source>
        <dbReference type="ARBA" id="ARBA00022842"/>
    </source>
</evidence>
<dbReference type="InterPro" id="IPR036691">
    <property type="entry name" value="Endo/exonu/phosph_ase_sf"/>
</dbReference>
<evidence type="ECO:0000256" key="7">
    <source>
        <dbReference type="ARBA" id="ARBA00022801"/>
    </source>
</evidence>
<accession>A0AAV5WE94</accession>
<gene>
    <name evidence="13" type="ORF">PFISCL1PPCAC_19401</name>
</gene>
<dbReference type="EMBL" id="BTSY01000005">
    <property type="protein sequence ID" value="GMT28104.1"/>
    <property type="molecule type" value="Genomic_DNA"/>
</dbReference>
<protein>
    <recommendedName>
        <fullName evidence="15">5'-tyrosyl-DNA phosphodiesterase</fullName>
    </recommendedName>
</protein>
<dbReference type="Pfam" id="PF03372">
    <property type="entry name" value="Exo_endo_phos"/>
    <property type="match status" value="1"/>
</dbReference>
<dbReference type="GO" id="GO:0006302">
    <property type="term" value="P:double-strand break repair"/>
    <property type="evidence" value="ECO:0007669"/>
    <property type="project" value="TreeGrafter"/>
</dbReference>
<dbReference type="InterPro" id="IPR005135">
    <property type="entry name" value="Endo/exonuclease/phosphatase"/>
</dbReference>
<dbReference type="InterPro" id="IPR054109">
    <property type="entry name" value="UBA_8"/>
</dbReference>
<reference evidence="13" key="1">
    <citation type="submission" date="2023-10" db="EMBL/GenBank/DDBJ databases">
        <title>Genome assembly of Pristionchus species.</title>
        <authorList>
            <person name="Yoshida K."/>
            <person name="Sommer R.J."/>
        </authorList>
    </citation>
    <scope>NUCLEOTIDE SEQUENCE</scope>
    <source>
        <strain evidence="13">RS5133</strain>
    </source>
</reference>
<dbReference type="GO" id="GO:0003697">
    <property type="term" value="F:single-stranded DNA binding"/>
    <property type="evidence" value="ECO:0007669"/>
    <property type="project" value="TreeGrafter"/>
</dbReference>
<sequence length="348" mass="39376">FGILNVRLTSQQLRIMAVDISNEAAESAMRQFAEITGTDEILAQTVLQDVNWSLDRALEVFYGGNVRNDEDGYIEVVTPPPAITQSQSGPAEDEASGDIRGFEISLLSWNIDGLDGSSLATRMKAVYKIVSRISADFVFLQEVVERDIESLLKLKKFYNVHFSNRESLYFTAILVSNAFSVRNHEVVHFPNSGMDRTLQILEGSLGPFQVFLLNTHLESMAEHSNKRREQLELCFNRIASISNEHPDALIFFGGDLNLRDKEIESVPRGFADAWLASGAPKNEEYTWDTRTNTNKQTFHGARCRFDRLFYKAHPLNKVTFTLEGKQLIRTCLCYPSDHWAIHSVFSIA</sequence>
<dbReference type="Gene3D" id="1.10.8.10">
    <property type="entry name" value="DNA helicase RuvA subunit, C-terminal domain"/>
    <property type="match status" value="1"/>
</dbReference>
<dbReference type="PANTHER" id="PTHR15822:SF4">
    <property type="entry name" value="TYROSYL-DNA PHOSPHODIESTERASE 2"/>
    <property type="match status" value="1"/>
</dbReference>
<dbReference type="GO" id="GO:0016605">
    <property type="term" value="C:PML body"/>
    <property type="evidence" value="ECO:0007669"/>
    <property type="project" value="UniProtKB-SubCell"/>
</dbReference>
<comment type="cofactor">
    <cofactor evidence="1">
        <name>Mn(2+)</name>
        <dbReference type="ChEBI" id="CHEBI:29035"/>
    </cofactor>
</comment>
<keyword evidence="7" id="KW-0378">Hydrolase</keyword>
<keyword evidence="4" id="KW-0540">Nuclease</keyword>
<dbReference type="SUPFAM" id="SSF46934">
    <property type="entry name" value="UBA-like"/>
    <property type="match status" value="1"/>
</dbReference>
<evidence type="ECO:0000313" key="13">
    <source>
        <dbReference type="EMBL" id="GMT28104.1"/>
    </source>
</evidence>
<dbReference type="Pfam" id="PF22566">
    <property type="entry name" value="UBA_8"/>
    <property type="match status" value="1"/>
</dbReference>
<feature type="domain" description="Endonuclease/exonuclease/phosphatase" evidence="11">
    <location>
        <begin position="107"/>
        <end position="338"/>
    </location>
</feature>
<evidence type="ECO:0000259" key="12">
    <source>
        <dbReference type="Pfam" id="PF22566"/>
    </source>
</evidence>
<evidence type="ECO:0000256" key="4">
    <source>
        <dbReference type="ARBA" id="ARBA00022722"/>
    </source>
</evidence>
<keyword evidence="8" id="KW-0460">Magnesium</keyword>
<dbReference type="GO" id="GO:0046872">
    <property type="term" value="F:metal ion binding"/>
    <property type="evidence" value="ECO:0007669"/>
    <property type="project" value="UniProtKB-KW"/>
</dbReference>
<evidence type="ECO:0000256" key="5">
    <source>
        <dbReference type="ARBA" id="ARBA00022723"/>
    </source>
</evidence>
<organism evidence="13 14">
    <name type="scientific">Pristionchus fissidentatus</name>
    <dbReference type="NCBI Taxonomy" id="1538716"/>
    <lineage>
        <taxon>Eukaryota</taxon>
        <taxon>Metazoa</taxon>
        <taxon>Ecdysozoa</taxon>
        <taxon>Nematoda</taxon>
        <taxon>Chromadorea</taxon>
        <taxon>Rhabditida</taxon>
        <taxon>Rhabditina</taxon>
        <taxon>Diplogasteromorpha</taxon>
        <taxon>Diplogasteroidea</taxon>
        <taxon>Neodiplogasteridae</taxon>
        <taxon>Pristionchus</taxon>
    </lineage>
</organism>
<dbReference type="GO" id="GO:0070260">
    <property type="term" value="F:5'-tyrosyl-DNA phosphodiesterase activity"/>
    <property type="evidence" value="ECO:0007669"/>
    <property type="project" value="TreeGrafter"/>
</dbReference>
<comment type="cofactor">
    <cofactor evidence="2">
        <name>Mg(2+)</name>
        <dbReference type="ChEBI" id="CHEBI:18420"/>
    </cofactor>
</comment>
<dbReference type="CDD" id="cd09080">
    <property type="entry name" value="TDP2"/>
    <property type="match status" value="1"/>
</dbReference>
<feature type="domain" description="UBA-like" evidence="12">
    <location>
        <begin position="29"/>
        <end position="66"/>
    </location>
</feature>
<evidence type="ECO:0008006" key="15">
    <source>
        <dbReference type="Google" id="ProtNLM"/>
    </source>
</evidence>
<dbReference type="InterPro" id="IPR009060">
    <property type="entry name" value="UBA-like_sf"/>
</dbReference>
<keyword evidence="14" id="KW-1185">Reference proteome</keyword>
<evidence type="ECO:0000313" key="14">
    <source>
        <dbReference type="Proteomes" id="UP001432322"/>
    </source>
</evidence>
<comment type="caution">
    <text evidence="13">The sequence shown here is derived from an EMBL/GenBank/DDBJ whole genome shotgun (WGS) entry which is preliminary data.</text>
</comment>
<dbReference type="InterPro" id="IPR051547">
    <property type="entry name" value="TDP2-like"/>
</dbReference>
<keyword evidence="9" id="KW-0234">DNA repair</keyword>
<dbReference type="GO" id="GO:0004518">
    <property type="term" value="F:nuclease activity"/>
    <property type="evidence" value="ECO:0007669"/>
    <property type="project" value="UniProtKB-KW"/>
</dbReference>
<keyword evidence="10" id="KW-0539">Nucleus</keyword>
<dbReference type="SUPFAM" id="SSF56219">
    <property type="entry name" value="DNase I-like"/>
    <property type="match status" value="1"/>
</dbReference>
<keyword evidence="5" id="KW-0479">Metal-binding</keyword>
<comment type="subcellular location">
    <subcellularLocation>
        <location evidence="3">Nucleus</location>
        <location evidence="3">PML body</location>
    </subcellularLocation>
</comment>
<dbReference type="AlphaFoldDB" id="A0AAV5WE94"/>
<feature type="non-terminal residue" evidence="13">
    <location>
        <position position="1"/>
    </location>
</feature>
<dbReference type="PANTHER" id="PTHR15822">
    <property type="entry name" value="TRAF AND TNF RECEPTOR-ASSOCIATED PROTEIN"/>
    <property type="match status" value="1"/>
</dbReference>
<evidence type="ECO:0000256" key="6">
    <source>
        <dbReference type="ARBA" id="ARBA00022763"/>
    </source>
</evidence>
<evidence type="ECO:0000256" key="10">
    <source>
        <dbReference type="ARBA" id="ARBA00023242"/>
    </source>
</evidence>
<name>A0AAV5WE94_9BILA</name>
<evidence type="ECO:0000256" key="9">
    <source>
        <dbReference type="ARBA" id="ARBA00023204"/>
    </source>
</evidence>
<dbReference type="GO" id="GO:0005737">
    <property type="term" value="C:cytoplasm"/>
    <property type="evidence" value="ECO:0007669"/>
    <property type="project" value="TreeGrafter"/>
</dbReference>
<proteinExistence type="predicted"/>
<evidence type="ECO:0000256" key="2">
    <source>
        <dbReference type="ARBA" id="ARBA00001946"/>
    </source>
</evidence>
<dbReference type="Gene3D" id="3.60.10.10">
    <property type="entry name" value="Endonuclease/exonuclease/phosphatase"/>
    <property type="match status" value="1"/>
</dbReference>
<evidence type="ECO:0000256" key="1">
    <source>
        <dbReference type="ARBA" id="ARBA00001936"/>
    </source>
</evidence>
<evidence type="ECO:0000256" key="3">
    <source>
        <dbReference type="ARBA" id="ARBA00004322"/>
    </source>
</evidence>